<dbReference type="AlphaFoldDB" id="A0A074W5N6"/>
<organism evidence="2 3">
    <name type="scientific">Aureobasidium namibiae CBS 147.97</name>
    <dbReference type="NCBI Taxonomy" id="1043004"/>
    <lineage>
        <taxon>Eukaryota</taxon>
        <taxon>Fungi</taxon>
        <taxon>Dikarya</taxon>
        <taxon>Ascomycota</taxon>
        <taxon>Pezizomycotina</taxon>
        <taxon>Dothideomycetes</taxon>
        <taxon>Dothideomycetidae</taxon>
        <taxon>Dothideales</taxon>
        <taxon>Saccotheciaceae</taxon>
        <taxon>Aureobasidium</taxon>
    </lineage>
</organism>
<dbReference type="SUPFAM" id="SSF55718">
    <property type="entry name" value="SCP-like"/>
    <property type="match status" value="1"/>
</dbReference>
<dbReference type="FunFam" id="3.30.1050.10:FF:000001">
    <property type="entry name" value="Putative Non-specific lipid-transfer protein"/>
    <property type="match status" value="1"/>
</dbReference>
<dbReference type="Proteomes" id="UP000027730">
    <property type="component" value="Unassembled WGS sequence"/>
</dbReference>
<dbReference type="HOGENOM" id="CLU_105945_0_2_1"/>
<dbReference type="Gene3D" id="3.30.1050.10">
    <property type="entry name" value="SCP2 sterol-binding domain"/>
    <property type="match status" value="1"/>
</dbReference>
<dbReference type="InterPro" id="IPR036527">
    <property type="entry name" value="SCP2_sterol-bd_dom_sf"/>
</dbReference>
<name>A0A074W5N6_9PEZI</name>
<gene>
    <name evidence="2" type="ORF">M436DRAFT_86450</name>
</gene>
<evidence type="ECO:0000259" key="1">
    <source>
        <dbReference type="Pfam" id="PF02036"/>
    </source>
</evidence>
<evidence type="ECO:0000313" key="2">
    <source>
        <dbReference type="EMBL" id="KEQ68445.1"/>
    </source>
</evidence>
<feature type="domain" description="SCP2" evidence="1">
    <location>
        <begin position="17"/>
        <end position="120"/>
    </location>
</feature>
<protein>
    <submittedName>
        <fullName evidence="2">Sterol-binding-like protein</fullName>
    </submittedName>
</protein>
<dbReference type="EMBL" id="KL584730">
    <property type="protein sequence ID" value="KEQ68445.1"/>
    <property type="molecule type" value="Genomic_DNA"/>
</dbReference>
<dbReference type="RefSeq" id="XP_013422631.1">
    <property type="nucleotide sequence ID" value="XM_013567177.1"/>
</dbReference>
<dbReference type="PANTHER" id="PTHR10094:SF25">
    <property type="entry name" value="SCP2 STEROL-BINDING DOMAIN-CONTAINING PROTEIN 1"/>
    <property type="match status" value="1"/>
</dbReference>
<dbReference type="OrthoDB" id="10265837at2759"/>
<evidence type="ECO:0000313" key="3">
    <source>
        <dbReference type="Proteomes" id="UP000027730"/>
    </source>
</evidence>
<dbReference type="GO" id="GO:0005829">
    <property type="term" value="C:cytosol"/>
    <property type="evidence" value="ECO:0007669"/>
    <property type="project" value="TreeGrafter"/>
</dbReference>
<sequence length="128" mass="13468">MSIADPNFPSSAAFDAINAALTSSTERADAIKKGGAIFAFTLKNQSGAQESWHIDLKDAGKAGKGTAPDGKKSAVTMSLSDGDFGKLVRGEANAQKLFMSGKLKVKGDVMKATKMEPIFKKMQAKAKL</sequence>
<reference evidence="2 3" key="1">
    <citation type="journal article" date="2014" name="BMC Genomics">
        <title>Genome sequencing of four Aureobasidium pullulans varieties: biotechnological potential, stress tolerance, and description of new species.</title>
        <authorList>
            <person name="Gostin Ar C."/>
            <person name="Ohm R.A."/>
            <person name="Kogej T."/>
            <person name="Sonjak S."/>
            <person name="Turk M."/>
            <person name="Zajc J."/>
            <person name="Zalar P."/>
            <person name="Grube M."/>
            <person name="Sun H."/>
            <person name="Han J."/>
            <person name="Sharma A."/>
            <person name="Chiniquy J."/>
            <person name="Ngan C.Y."/>
            <person name="Lipzen A."/>
            <person name="Barry K."/>
            <person name="Grigoriev I.V."/>
            <person name="Gunde-Cimerman N."/>
        </authorList>
    </citation>
    <scope>NUCLEOTIDE SEQUENCE [LARGE SCALE GENOMIC DNA]</scope>
    <source>
        <strain evidence="2 3">CBS 147.97</strain>
    </source>
</reference>
<keyword evidence="3" id="KW-1185">Reference proteome</keyword>
<accession>A0A074W5N6</accession>
<dbReference type="GeneID" id="25417719"/>
<dbReference type="PANTHER" id="PTHR10094">
    <property type="entry name" value="STEROL CARRIER PROTEIN 2 SCP-2 FAMILY PROTEIN"/>
    <property type="match status" value="1"/>
</dbReference>
<proteinExistence type="predicted"/>
<dbReference type="STRING" id="1043004.A0A074W5N6"/>
<dbReference type="Pfam" id="PF02036">
    <property type="entry name" value="SCP2"/>
    <property type="match status" value="1"/>
</dbReference>
<dbReference type="InterPro" id="IPR003033">
    <property type="entry name" value="SCP2_sterol-bd_dom"/>
</dbReference>